<dbReference type="Proteomes" id="UP000265801">
    <property type="component" value="Unassembled WGS sequence"/>
</dbReference>
<dbReference type="EC" id="3.1.11.6" evidence="6"/>
<comment type="subunit">
    <text evidence="6">Heterooligomer composed of large and small subunits.</text>
</comment>
<dbReference type="Pfam" id="PF02609">
    <property type="entry name" value="Exonuc_VII_S"/>
    <property type="match status" value="1"/>
</dbReference>
<dbReference type="GO" id="GO:0008855">
    <property type="term" value="F:exodeoxyribonuclease VII activity"/>
    <property type="evidence" value="ECO:0007669"/>
    <property type="project" value="UniProtKB-UniRule"/>
</dbReference>
<name>A0A3A1R3S4_9BACI</name>
<evidence type="ECO:0000256" key="1">
    <source>
        <dbReference type="ARBA" id="ARBA00009998"/>
    </source>
</evidence>
<dbReference type="PIRSF" id="PIRSF006488">
    <property type="entry name" value="Exonuc_VII_S"/>
    <property type="match status" value="1"/>
</dbReference>
<comment type="similarity">
    <text evidence="1 6">Belongs to the XseB family.</text>
</comment>
<dbReference type="InterPro" id="IPR003761">
    <property type="entry name" value="Exonuc_VII_S"/>
</dbReference>
<evidence type="ECO:0000256" key="4">
    <source>
        <dbReference type="ARBA" id="ARBA00022801"/>
    </source>
</evidence>
<dbReference type="NCBIfam" id="TIGR01280">
    <property type="entry name" value="xseB"/>
    <property type="match status" value="1"/>
</dbReference>
<dbReference type="RefSeq" id="WP_119546993.1">
    <property type="nucleotide sequence ID" value="NZ_QXIR01000013.1"/>
</dbReference>
<dbReference type="GO" id="GO:0009318">
    <property type="term" value="C:exodeoxyribonuclease VII complex"/>
    <property type="evidence" value="ECO:0007669"/>
    <property type="project" value="UniProtKB-UniRule"/>
</dbReference>
<dbReference type="SUPFAM" id="SSF116842">
    <property type="entry name" value="XseB-like"/>
    <property type="match status" value="1"/>
</dbReference>
<evidence type="ECO:0000313" key="8">
    <source>
        <dbReference type="Proteomes" id="UP000265801"/>
    </source>
</evidence>
<comment type="function">
    <text evidence="6">Bidirectionally degrades single-stranded DNA into large acid-insoluble oligonucleotides, which are then degraded further into small acid-soluble oligonucleotides.</text>
</comment>
<dbReference type="InterPro" id="IPR037004">
    <property type="entry name" value="Exonuc_VII_ssu_sf"/>
</dbReference>
<dbReference type="PANTHER" id="PTHR34137:SF1">
    <property type="entry name" value="EXODEOXYRIBONUCLEASE 7 SMALL SUBUNIT"/>
    <property type="match status" value="1"/>
</dbReference>
<dbReference type="NCBIfam" id="NF002138">
    <property type="entry name" value="PRK00977.1-2"/>
    <property type="match status" value="1"/>
</dbReference>
<dbReference type="EMBL" id="QXIR01000013">
    <property type="protein sequence ID" value="RIW33635.1"/>
    <property type="molecule type" value="Genomic_DNA"/>
</dbReference>
<protein>
    <recommendedName>
        <fullName evidence="6">Exodeoxyribonuclease 7 small subunit</fullName>
        <ecNumber evidence="6">3.1.11.6</ecNumber>
    </recommendedName>
    <alternativeName>
        <fullName evidence="6">Exodeoxyribonuclease VII small subunit</fullName>
        <shortName evidence="6">Exonuclease VII small subunit</shortName>
    </alternativeName>
</protein>
<keyword evidence="5 6" id="KW-0269">Exonuclease</keyword>
<reference evidence="7 8" key="1">
    <citation type="submission" date="2018-09" db="EMBL/GenBank/DDBJ databases">
        <title>Bacillus saliacetes sp. nov., isolated from Thai shrimp paste (Ka-pi).</title>
        <authorList>
            <person name="Daroonpunt R."/>
            <person name="Tanasupawat S."/>
            <person name="Yiamsombut S."/>
        </authorList>
    </citation>
    <scope>NUCLEOTIDE SEQUENCE [LARGE SCALE GENOMIC DNA]</scope>
    <source>
        <strain evidence="7 8">SKP7-4</strain>
    </source>
</reference>
<evidence type="ECO:0000256" key="2">
    <source>
        <dbReference type="ARBA" id="ARBA00022490"/>
    </source>
</evidence>
<dbReference type="HAMAP" id="MF_00337">
    <property type="entry name" value="Exonuc_7_S"/>
    <property type="match status" value="1"/>
</dbReference>
<comment type="catalytic activity">
    <reaction evidence="6">
        <text>Exonucleolytic cleavage in either 5'- to 3'- or 3'- to 5'-direction to yield nucleoside 5'-phosphates.</text>
        <dbReference type="EC" id="3.1.11.6"/>
    </reaction>
</comment>
<evidence type="ECO:0000256" key="5">
    <source>
        <dbReference type="ARBA" id="ARBA00022839"/>
    </source>
</evidence>
<comment type="subcellular location">
    <subcellularLocation>
        <location evidence="6">Cytoplasm</location>
    </subcellularLocation>
</comment>
<dbReference type="GO" id="GO:0005829">
    <property type="term" value="C:cytosol"/>
    <property type="evidence" value="ECO:0007669"/>
    <property type="project" value="TreeGrafter"/>
</dbReference>
<dbReference type="PANTHER" id="PTHR34137">
    <property type="entry name" value="EXODEOXYRIBONUCLEASE 7 SMALL SUBUNIT"/>
    <property type="match status" value="1"/>
</dbReference>
<evidence type="ECO:0000256" key="3">
    <source>
        <dbReference type="ARBA" id="ARBA00022722"/>
    </source>
</evidence>
<keyword evidence="2 6" id="KW-0963">Cytoplasm</keyword>
<gene>
    <name evidence="6 7" type="primary">xseB</name>
    <name evidence="7" type="ORF">D3H55_11195</name>
</gene>
<organism evidence="7 8">
    <name type="scientific">Bacillus salacetis</name>
    <dbReference type="NCBI Taxonomy" id="2315464"/>
    <lineage>
        <taxon>Bacteria</taxon>
        <taxon>Bacillati</taxon>
        <taxon>Bacillota</taxon>
        <taxon>Bacilli</taxon>
        <taxon>Bacillales</taxon>
        <taxon>Bacillaceae</taxon>
        <taxon>Bacillus</taxon>
    </lineage>
</organism>
<accession>A0A3A1R3S4</accession>
<evidence type="ECO:0000313" key="7">
    <source>
        <dbReference type="EMBL" id="RIW33635.1"/>
    </source>
</evidence>
<dbReference type="OrthoDB" id="9798666at2"/>
<dbReference type="AlphaFoldDB" id="A0A3A1R3S4"/>
<sequence>MAEKRKMSFEEAMENLEKIVQRLEEGEVPLEEALDQYQKGVELSKYCHDTLKHAEKQMTKLMTDEGEKEFALSEEENS</sequence>
<dbReference type="GO" id="GO:0006308">
    <property type="term" value="P:DNA catabolic process"/>
    <property type="evidence" value="ECO:0007669"/>
    <property type="project" value="UniProtKB-UniRule"/>
</dbReference>
<keyword evidence="8" id="KW-1185">Reference proteome</keyword>
<dbReference type="Gene3D" id="1.10.287.1040">
    <property type="entry name" value="Exonuclease VII, small subunit"/>
    <property type="match status" value="1"/>
</dbReference>
<comment type="caution">
    <text evidence="7">The sequence shown here is derived from an EMBL/GenBank/DDBJ whole genome shotgun (WGS) entry which is preliminary data.</text>
</comment>
<proteinExistence type="inferred from homology"/>
<keyword evidence="4 6" id="KW-0378">Hydrolase</keyword>
<keyword evidence="3 6" id="KW-0540">Nuclease</keyword>
<evidence type="ECO:0000256" key="6">
    <source>
        <dbReference type="HAMAP-Rule" id="MF_00337"/>
    </source>
</evidence>